<feature type="transmembrane region" description="Helical" evidence="7">
    <location>
        <begin position="389"/>
        <end position="409"/>
    </location>
</feature>
<feature type="transmembrane region" description="Helical" evidence="7">
    <location>
        <begin position="259"/>
        <end position="279"/>
    </location>
</feature>
<feature type="transmembrane region" description="Helical" evidence="7">
    <location>
        <begin position="130"/>
        <end position="151"/>
    </location>
</feature>
<feature type="transmembrane region" description="Helical" evidence="7">
    <location>
        <begin position="229"/>
        <end position="253"/>
    </location>
</feature>
<feature type="transmembrane region" description="Helical" evidence="7">
    <location>
        <begin position="421"/>
        <end position="448"/>
    </location>
</feature>
<dbReference type="Proteomes" id="UP000641137">
    <property type="component" value="Unassembled WGS sequence"/>
</dbReference>
<dbReference type="EMBL" id="BMZO01000003">
    <property type="protein sequence ID" value="GHC66729.1"/>
    <property type="molecule type" value="Genomic_DNA"/>
</dbReference>
<dbReference type="InterPro" id="IPR020846">
    <property type="entry name" value="MFS_dom"/>
</dbReference>
<feature type="domain" description="Major facilitator superfamily (MFS) profile" evidence="8">
    <location>
        <begin position="39"/>
        <end position="538"/>
    </location>
</feature>
<evidence type="ECO:0000256" key="7">
    <source>
        <dbReference type="SAM" id="Phobius"/>
    </source>
</evidence>
<feature type="transmembrane region" description="Helical" evidence="7">
    <location>
        <begin position="106"/>
        <end position="124"/>
    </location>
</feature>
<keyword evidence="3 7" id="KW-0812">Transmembrane</keyword>
<evidence type="ECO:0000256" key="2">
    <source>
        <dbReference type="ARBA" id="ARBA00022448"/>
    </source>
</evidence>
<evidence type="ECO:0000256" key="6">
    <source>
        <dbReference type="SAM" id="MobiDB-lite"/>
    </source>
</evidence>
<accession>A0A8J3GGN8</accession>
<feature type="transmembrane region" description="Helical" evidence="7">
    <location>
        <begin position="515"/>
        <end position="536"/>
    </location>
</feature>
<evidence type="ECO:0000256" key="3">
    <source>
        <dbReference type="ARBA" id="ARBA00022692"/>
    </source>
</evidence>
<dbReference type="PROSITE" id="PS50850">
    <property type="entry name" value="MFS"/>
    <property type="match status" value="1"/>
</dbReference>
<dbReference type="Gene3D" id="1.20.1250.20">
    <property type="entry name" value="MFS general substrate transporter like domains"/>
    <property type="match status" value="1"/>
</dbReference>
<keyword evidence="4 7" id="KW-1133">Transmembrane helix</keyword>
<dbReference type="GO" id="GO:0022857">
    <property type="term" value="F:transmembrane transporter activity"/>
    <property type="evidence" value="ECO:0007669"/>
    <property type="project" value="InterPro"/>
</dbReference>
<dbReference type="PANTHER" id="PTHR42718">
    <property type="entry name" value="MAJOR FACILITATOR SUPERFAMILY MULTIDRUG TRANSPORTER MFSC"/>
    <property type="match status" value="1"/>
</dbReference>
<feature type="transmembrane region" description="Helical" evidence="7">
    <location>
        <begin position="360"/>
        <end position="377"/>
    </location>
</feature>
<dbReference type="InterPro" id="IPR011701">
    <property type="entry name" value="MFS"/>
</dbReference>
<reference evidence="9" key="1">
    <citation type="journal article" date="2014" name="Int. J. Syst. Evol. Microbiol.">
        <title>Complete genome sequence of Corynebacterium casei LMG S-19264T (=DSM 44701T), isolated from a smear-ripened cheese.</title>
        <authorList>
            <consortium name="US DOE Joint Genome Institute (JGI-PGF)"/>
            <person name="Walter F."/>
            <person name="Albersmeier A."/>
            <person name="Kalinowski J."/>
            <person name="Ruckert C."/>
        </authorList>
    </citation>
    <scope>NUCLEOTIDE SEQUENCE</scope>
    <source>
        <strain evidence="9">KCTC 42097</strain>
    </source>
</reference>
<dbReference type="GO" id="GO:0016020">
    <property type="term" value="C:membrane"/>
    <property type="evidence" value="ECO:0007669"/>
    <property type="project" value="UniProtKB-SubCell"/>
</dbReference>
<dbReference type="PANTHER" id="PTHR42718:SF9">
    <property type="entry name" value="MAJOR FACILITATOR SUPERFAMILY MULTIDRUG TRANSPORTER MFSC"/>
    <property type="match status" value="1"/>
</dbReference>
<dbReference type="AlphaFoldDB" id="A0A8J3GGN8"/>
<feature type="transmembrane region" description="Helical" evidence="7">
    <location>
        <begin position="36"/>
        <end position="57"/>
    </location>
</feature>
<feature type="transmembrane region" description="Helical" evidence="7">
    <location>
        <begin position="291"/>
        <end position="311"/>
    </location>
</feature>
<evidence type="ECO:0000313" key="10">
    <source>
        <dbReference type="Proteomes" id="UP000641137"/>
    </source>
</evidence>
<evidence type="ECO:0000259" key="8">
    <source>
        <dbReference type="PROSITE" id="PS50850"/>
    </source>
</evidence>
<dbReference type="Pfam" id="PF07690">
    <property type="entry name" value="MFS_1"/>
    <property type="match status" value="1"/>
</dbReference>
<comment type="caution">
    <text evidence="9">The sequence shown here is derived from an EMBL/GenBank/DDBJ whole genome shotgun (WGS) entry which is preliminary data.</text>
</comment>
<feature type="transmembrane region" description="Helical" evidence="7">
    <location>
        <begin position="194"/>
        <end position="217"/>
    </location>
</feature>
<feature type="transmembrane region" description="Helical" evidence="7">
    <location>
        <begin position="77"/>
        <end position="94"/>
    </location>
</feature>
<protein>
    <submittedName>
        <fullName evidence="9">MFS transporter</fullName>
    </submittedName>
</protein>
<comment type="subcellular location">
    <subcellularLocation>
        <location evidence="1">Membrane</location>
        <topology evidence="1">Multi-pass membrane protein</topology>
    </subcellularLocation>
</comment>
<feature type="region of interest" description="Disordered" evidence="6">
    <location>
        <begin position="1"/>
        <end position="25"/>
    </location>
</feature>
<gene>
    <name evidence="9" type="ORF">GCM10010136_10070</name>
</gene>
<evidence type="ECO:0000256" key="4">
    <source>
        <dbReference type="ARBA" id="ARBA00022989"/>
    </source>
</evidence>
<evidence type="ECO:0000256" key="1">
    <source>
        <dbReference type="ARBA" id="ARBA00004141"/>
    </source>
</evidence>
<dbReference type="RefSeq" id="WP_189488550.1">
    <property type="nucleotide sequence ID" value="NZ_BMZO01000003.1"/>
</dbReference>
<proteinExistence type="predicted"/>
<evidence type="ECO:0000256" key="5">
    <source>
        <dbReference type="ARBA" id="ARBA00023136"/>
    </source>
</evidence>
<sequence length="557" mass="59709">MPEIVTRSASAAPVPPAAEPSQGQGPVFVPRHPVHAAAYMLASTLLALTQGFGMNLVTANIPQIQGAIGATNIETTWLMAAYMAPNVSLAIALIKLRTQFGLRNFAELSILVFCIVSIFNLFVTDLQSAIVVRFFSGVAAAPMSSLAFLYMLEPFPPQKKLTIGLSLALTNIALGPSIARMISPILLDAGGFHALTLFELGLAMLAFCAVYLLPLTPQLRANVIEKLDVISYFLIATGFGCVAVVLVMGRLHWWFEAPWIGYALLCAAVTITVAIIIELNRKNPLIDIRWIFSPAVLHLTGALLLFRLILAEQTTGAGGFLQVIGLQNDQTFLLYFLIFLSTIAGGLVCARLMGAGREPYFHIVALSLLAIGAFIDSSATNLTRPQNMYLSQIMIGFAAAIFLPPAMATGLMSALKKGPNYILSFIIVFLTTQSLGGLLGSAVFGTFITLREKFHSNALVEKIALTDPLVVQRVKALAAPYAPHLTDQAVLNAEGIAMLSQQATREANVLAYNDAFFVMGCMASAALFVLLCHVAFDAVKKQTRKQDGENTAGVTAS</sequence>
<keyword evidence="10" id="KW-1185">Reference proteome</keyword>
<name>A0A8J3GGN8_9HYPH</name>
<feature type="transmembrane region" description="Helical" evidence="7">
    <location>
        <begin position="331"/>
        <end position="353"/>
    </location>
</feature>
<keyword evidence="5 7" id="KW-0472">Membrane</keyword>
<evidence type="ECO:0000313" key="9">
    <source>
        <dbReference type="EMBL" id="GHC66729.1"/>
    </source>
</evidence>
<reference evidence="9" key="2">
    <citation type="submission" date="2020-09" db="EMBL/GenBank/DDBJ databases">
        <authorList>
            <person name="Sun Q."/>
            <person name="Kim S."/>
        </authorList>
    </citation>
    <scope>NUCLEOTIDE SEQUENCE</scope>
    <source>
        <strain evidence="9">KCTC 42097</strain>
    </source>
</reference>
<dbReference type="SUPFAM" id="SSF103473">
    <property type="entry name" value="MFS general substrate transporter"/>
    <property type="match status" value="1"/>
</dbReference>
<organism evidence="9 10">
    <name type="scientific">Limoniibacter endophyticus</name>
    <dbReference type="NCBI Taxonomy" id="1565040"/>
    <lineage>
        <taxon>Bacteria</taxon>
        <taxon>Pseudomonadati</taxon>
        <taxon>Pseudomonadota</taxon>
        <taxon>Alphaproteobacteria</taxon>
        <taxon>Hyphomicrobiales</taxon>
        <taxon>Bartonellaceae</taxon>
        <taxon>Limoniibacter</taxon>
    </lineage>
</organism>
<keyword evidence="2" id="KW-0813">Transport</keyword>
<dbReference type="InterPro" id="IPR036259">
    <property type="entry name" value="MFS_trans_sf"/>
</dbReference>